<keyword evidence="2" id="KW-0040">ANK repeat</keyword>
<dbReference type="PANTHER" id="PTHR24198:SF165">
    <property type="entry name" value="ANKYRIN REPEAT-CONTAINING PROTEIN-RELATED"/>
    <property type="match status" value="1"/>
</dbReference>
<keyword evidence="4" id="KW-1185">Reference proteome</keyword>
<organism evidence="3 4">
    <name type="scientific">Trichomonas vaginalis (strain ATCC PRA-98 / G3)</name>
    <dbReference type="NCBI Taxonomy" id="412133"/>
    <lineage>
        <taxon>Eukaryota</taxon>
        <taxon>Metamonada</taxon>
        <taxon>Parabasalia</taxon>
        <taxon>Trichomonadida</taxon>
        <taxon>Trichomonadidae</taxon>
        <taxon>Trichomonas</taxon>
    </lineage>
</organism>
<dbReference type="PANTHER" id="PTHR24198">
    <property type="entry name" value="ANKYRIN REPEAT AND PROTEIN KINASE DOMAIN-CONTAINING PROTEIN"/>
    <property type="match status" value="1"/>
</dbReference>
<protein>
    <submittedName>
        <fullName evidence="3">Ankyrin repeat protein, putative</fullName>
    </submittedName>
</protein>
<dbReference type="RefSeq" id="XP_001325858.1">
    <property type="nucleotide sequence ID" value="XM_001325823.1"/>
</dbReference>
<dbReference type="KEGG" id="tva:4771607"/>
<evidence type="ECO:0000256" key="2">
    <source>
        <dbReference type="ARBA" id="ARBA00023043"/>
    </source>
</evidence>
<gene>
    <name evidence="3" type="ORF">TVAG_387760</name>
</gene>
<dbReference type="InterPro" id="IPR002110">
    <property type="entry name" value="Ankyrin_rpt"/>
</dbReference>
<dbReference type="VEuPathDB" id="TrichDB:TVAGG3_0330240"/>
<dbReference type="AlphaFoldDB" id="A2E103"/>
<dbReference type="Gene3D" id="1.25.40.20">
    <property type="entry name" value="Ankyrin repeat-containing domain"/>
    <property type="match status" value="1"/>
</dbReference>
<dbReference type="SMR" id="A2E103"/>
<keyword evidence="1" id="KW-0677">Repeat</keyword>
<proteinExistence type="predicted"/>
<dbReference type="OrthoDB" id="1925304at2759"/>
<evidence type="ECO:0000313" key="3">
    <source>
        <dbReference type="EMBL" id="EAY13635.1"/>
    </source>
</evidence>
<name>A2E103_TRIV3</name>
<evidence type="ECO:0000256" key="1">
    <source>
        <dbReference type="ARBA" id="ARBA00022737"/>
    </source>
</evidence>
<reference evidence="3" key="2">
    <citation type="journal article" date="2007" name="Science">
        <title>Draft genome sequence of the sexually transmitted pathogen Trichomonas vaginalis.</title>
        <authorList>
            <person name="Carlton J.M."/>
            <person name="Hirt R.P."/>
            <person name="Silva J.C."/>
            <person name="Delcher A.L."/>
            <person name="Schatz M."/>
            <person name="Zhao Q."/>
            <person name="Wortman J.R."/>
            <person name="Bidwell S.L."/>
            <person name="Alsmark U.C.M."/>
            <person name="Besteiro S."/>
            <person name="Sicheritz-Ponten T."/>
            <person name="Noel C.J."/>
            <person name="Dacks J.B."/>
            <person name="Foster P.G."/>
            <person name="Simillion C."/>
            <person name="Van de Peer Y."/>
            <person name="Miranda-Saavedra D."/>
            <person name="Barton G.J."/>
            <person name="Westrop G.D."/>
            <person name="Mueller S."/>
            <person name="Dessi D."/>
            <person name="Fiori P.L."/>
            <person name="Ren Q."/>
            <person name="Paulsen I."/>
            <person name="Zhang H."/>
            <person name="Bastida-Corcuera F.D."/>
            <person name="Simoes-Barbosa A."/>
            <person name="Brown M.T."/>
            <person name="Hayes R.D."/>
            <person name="Mukherjee M."/>
            <person name="Okumura C.Y."/>
            <person name="Schneider R."/>
            <person name="Smith A.J."/>
            <person name="Vanacova S."/>
            <person name="Villalvazo M."/>
            <person name="Haas B.J."/>
            <person name="Pertea M."/>
            <person name="Feldblyum T.V."/>
            <person name="Utterback T.R."/>
            <person name="Shu C.L."/>
            <person name="Osoegawa K."/>
            <person name="de Jong P.J."/>
            <person name="Hrdy I."/>
            <person name="Horvathova L."/>
            <person name="Zubacova Z."/>
            <person name="Dolezal P."/>
            <person name="Malik S.B."/>
            <person name="Logsdon J.M. Jr."/>
            <person name="Henze K."/>
            <person name="Gupta A."/>
            <person name="Wang C.C."/>
            <person name="Dunne R.L."/>
            <person name="Upcroft J.A."/>
            <person name="Upcroft P."/>
            <person name="White O."/>
            <person name="Salzberg S.L."/>
            <person name="Tang P."/>
            <person name="Chiu C.-H."/>
            <person name="Lee Y.-S."/>
            <person name="Embley T.M."/>
            <person name="Coombs G.H."/>
            <person name="Mottram J.C."/>
            <person name="Tachezy J."/>
            <person name="Fraser-Liggett C.M."/>
            <person name="Johnson P.J."/>
        </authorList>
    </citation>
    <scope>NUCLEOTIDE SEQUENCE [LARGE SCALE GENOMIC DNA]</scope>
    <source>
        <strain evidence="3">G3</strain>
    </source>
</reference>
<dbReference type="InterPro" id="IPR036770">
    <property type="entry name" value="Ankyrin_rpt-contain_sf"/>
</dbReference>
<dbReference type="SMART" id="SM00248">
    <property type="entry name" value="ANK"/>
    <property type="match status" value="4"/>
</dbReference>
<dbReference type="VEuPathDB" id="TrichDB:TVAG_387760"/>
<sequence length="185" mass="22201">MTSPWIYIIDFLLENGADPTMRYEGKTALRLCIENDFEDNVKHLIQHDTNDIQLKFENDMTYMHIAIKHGNPIFVRYIIGANIFQEYLDENDNSYLHYAALSDNKEIIKLIINYQKKIALTYKDGMTPLMIAVKNSNTKFINEYMKYHENYWIPIKDFYRSLFYSIILNNNTFEYFLPYFATYFE</sequence>
<evidence type="ECO:0000313" key="4">
    <source>
        <dbReference type="Proteomes" id="UP000001542"/>
    </source>
</evidence>
<dbReference type="InParanoid" id="A2E103"/>
<dbReference type="Proteomes" id="UP000001542">
    <property type="component" value="Unassembled WGS sequence"/>
</dbReference>
<reference evidence="3" key="1">
    <citation type="submission" date="2006-10" db="EMBL/GenBank/DDBJ databases">
        <authorList>
            <person name="Amadeo P."/>
            <person name="Zhao Q."/>
            <person name="Wortman J."/>
            <person name="Fraser-Liggett C."/>
            <person name="Carlton J."/>
        </authorList>
    </citation>
    <scope>NUCLEOTIDE SEQUENCE</scope>
    <source>
        <strain evidence="3">G3</strain>
    </source>
</reference>
<dbReference type="Pfam" id="PF12796">
    <property type="entry name" value="Ank_2"/>
    <property type="match status" value="1"/>
</dbReference>
<dbReference type="EMBL" id="DS113282">
    <property type="protein sequence ID" value="EAY13635.1"/>
    <property type="molecule type" value="Genomic_DNA"/>
</dbReference>
<dbReference type="SUPFAM" id="SSF48403">
    <property type="entry name" value="Ankyrin repeat"/>
    <property type="match status" value="1"/>
</dbReference>
<dbReference type="STRING" id="5722.A2E103"/>
<accession>A2E103</accession>